<sequence length="100" mass="12039">MNNDVYFANRDRVLKHFVNEAIKSGYWIYEPDSKMWYTPEEFLHKYSDRKLNLRDGWLDAFKIMNPLRGLDAADTIVQKINEKKAGFQKKILEYYQSKIK</sequence>
<gene>
    <name evidence="1" type="ORF">LY11_04198</name>
</gene>
<proteinExistence type="predicted"/>
<dbReference type="RefSeq" id="WP_111635567.1">
    <property type="nucleotide sequence ID" value="NZ_QLLR01000028.1"/>
</dbReference>
<evidence type="ECO:0000313" key="2">
    <source>
        <dbReference type="Proteomes" id="UP000249754"/>
    </source>
</evidence>
<reference evidence="1 2" key="1">
    <citation type="submission" date="2018-06" db="EMBL/GenBank/DDBJ databases">
        <title>Genomic Encyclopedia of Archaeal and Bacterial Type Strains, Phase II (KMG-II): from individual species to whole genera.</title>
        <authorList>
            <person name="Goeker M."/>
        </authorList>
    </citation>
    <scope>NUCLEOTIDE SEQUENCE [LARGE SCALE GENOMIC DNA]</scope>
    <source>
        <strain evidence="1 2">DSM 14825</strain>
    </source>
</reference>
<dbReference type="OrthoDB" id="767618at2"/>
<accession>A0A327S7W6</accession>
<protein>
    <submittedName>
        <fullName evidence="1">Uncharacterized protein</fullName>
    </submittedName>
</protein>
<comment type="caution">
    <text evidence="1">The sequence shown here is derived from an EMBL/GenBank/DDBJ whole genome shotgun (WGS) entry which is preliminary data.</text>
</comment>
<dbReference type="EMBL" id="QLLR01000028">
    <property type="protein sequence ID" value="RAJ25011.1"/>
    <property type="molecule type" value="Genomic_DNA"/>
</dbReference>
<organism evidence="1 2">
    <name type="scientific">Pedobacter cryoconitis</name>
    <dbReference type="NCBI Taxonomy" id="188932"/>
    <lineage>
        <taxon>Bacteria</taxon>
        <taxon>Pseudomonadati</taxon>
        <taxon>Bacteroidota</taxon>
        <taxon>Sphingobacteriia</taxon>
        <taxon>Sphingobacteriales</taxon>
        <taxon>Sphingobacteriaceae</taxon>
        <taxon>Pedobacter</taxon>
    </lineage>
</organism>
<name>A0A327S7W6_9SPHI</name>
<evidence type="ECO:0000313" key="1">
    <source>
        <dbReference type="EMBL" id="RAJ25011.1"/>
    </source>
</evidence>
<dbReference type="AlphaFoldDB" id="A0A327S7W6"/>
<dbReference type="Proteomes" id="UP000249754">
    <property type="component" value="Unassembled WGS sequence"/>
</dbReference>